<name>A0AA43TX01_9LECA</name>
<comment type="caution">
    <text evidence="1">The sequence shown here is derived from an EMBL/GenBank/DDBJ whole genome shotgun (WGS) entry which is preliminary data.</text>
</comment>
<gene>
    <name evidence="1" type="ORF">OHK93_000752</name>
</gene>
<dbReference type="AlphaFoldDB" id="A0AA43TX01"/>
<sequence length="273" mass="30355">MYWIQLTNAYNVENQEKQYNLYEGTLSFNRNQTSIPNETDDVESLDFFTPGCFFVPFSGTGVETEVQYCDGGTVASLASGKGGALAPLPHIWIPADSIAKALYFTVLADLGQHSQPNLLANQSLLEYFTNNFTNISQSFDDHPWGENFAPGQTLLPTAPYTIAQNSSTYYLGVNASTLATNYLCQVPRPKPAASLVFAVLIADLVLLQGLWRLFTLIVDSFFGKKYPEMGYCKGCIEQKHGDVRVHNDNNEQLLRKGQYHVLTQADQVSLISR</sequence>
<protein>
    <submittedName>
        <fullName evidence="1">Uncharacterized protein</fullName>
    </submittedName>
</protein>
<reference evidence="1" key="1">
    <citation type="journal article" date="2023" name="Genome Biol. Evol.">
        <title>First Whole Genome Sequence and Flow Cytometry Genome Size Data for the Lichen-Forming Fungus Ramalina farinacea (Ascomycota).</title>
        <authorList>
            <person name="Llewellyn T."/>
            <person name="Mian S."/>
            <person name="Hill R."/>
            <person name="Leitch I.J."/>
            <person name="Gaya E."/>
        </authorList>
    </citation>
    <scope>NUCLEOTIDE SEQUENCE</scope>
    <source>
        <strain evidence="1">LIQ254RAFAR</strain>
    </source>
</reference>
<dbReference type="EMBL" id="JAPUFD010000010">
    <property type="protein sequence ID" value="MDI1489555.1"/>
    <property type="molecule type" value="Genomic_DNA"/>
</dbReference>
<keyword evidence="2" id="KW-1185">Reference proteome</keyword>
<dbReference type="Proteomes" id="UP001161017">
    <property type="component" value="Unassembled WGS sequence"/>
</dbReference>
<accession>A0AA43TX01</accession>
<proteinExistence type="predicted"/>
<organism evidence="1 2">
    <name type="scientific">Ramalina farinacea</name>
    <dbReference type="NCBI Taxonomy" id="258253"/>
    <lineage>
        <taxon>Eukaryota</taxon>
        <taxon>Fungi</taxon>
        <taxon>Dikarya</taxon>
        <taxon>Ascomycota</taxon>
        <taxon>Pezizomycotina</taxon>
        <taxon>Lecanoromycetes</taxon>
        <taxon>OSLEUM clade</taxon>
        <taxon>Lecanoromycetidae</taxon>
        <taxon>Lecanorales</taxon>
        <taxon>Lecanorineae</taxon>
        <taxon>Ramalinaceae</taxon>
        <taxon>Ramalina</taxon>
    </lineage>
</organism>
<evidence type="ECO:0000313" key="2">
    <source>
        <dbReference type="Proteomes" id="UP001161017"/>
    </source>
</evidence>
<evidence type="ECO:0000313" key="1">
    <source>
        <dbReference type="EMBL" id="MDI1489555.1"/>
    </source>
</evidence>